<organism evidence="2 3">
    <name type="scientific">Pseudomonas asplenii</name>
    <dbReference type="NCBI Taxonomy" id="53407"/>
    <lineage>
        <taxon>Bacteria</taxon>
        <taxon>Pseudomonadati</taxon>
        <taxon>Pseudomonadota</taxon>
        <taxon>Gammaproteobacteria</taxon>
        <taxon>Pseudomonadales</taxon>
        <taxon>Pseudomonadaceae</taxon>
        <taxon>Pseudomonas</taxon>
    </lineage>
</organism>
<dbReference type="GeneID" id="300210404"/>
<gene>
    <name evidence="2" type="ORF">SAMN05216598_5566</name>
</gene>
<reference evidence="3" key="1">
    <citation type="submission" date="2016-10" db="EMBL/GenBank/DDBJ databases">
        <authorList>
            <person name="Varghese N."/>
            <person name="Submissions S."/>
        </authorList>
    </citation>
    <scope>NUCLEOTIDE SEQUENCE [LARGE SCALE GENOMIC DNA]</scope>
    <source>
        <strain evidence="3">ATCC 23835</strain>
    </source>
</reference>
<dbReference type="RefSeq" id="WP_090210599.1">
    <property type="nucleotide sequence ID" value="NZ_LT629777.1"/>
</dbReference>
<evidence type="ECO:0000313" key="3">
    <source>
        <dbReference type="Proteomes" id="UP000199524"/>
    </source>
</evidence>
<dbReference type="Gene3D" id="1.10.10.10">
    <property type="entry name" value="Winged helix-like DNA-binding domain superfamily/Winged helix DNA-binding domain"/>
    <property type="match status" value="1"/>
</dbReference>
<dbReference type="Proteomes" id="UP000199524">
    <property type="component" value="Chromosome I"/>
</dbReference>
<evidence type="ECO:0000256" key="1">
    <source>
        <dbReference type="SAM" id="MobiDB-lite"/>
    </source>
</evidence>
<proteinExistence type="predicted"/>
<protein>
    <submittedName>
        <fullName evidence="2">Helix-turn-helix domain-containing protein</fullName>
    </submittedName>
</protein>
<keyword evidence="3" id="KW-1185">Reference proteome</keyword>
<evidence type="ECO:0000313" key="2">
    <source>
        <dbReference type="EMBL" id="SDT41328.1"/>
    </source>
</evidence>
<feature type="region of interest" description="Disordered" evidence="1">
    <location>
        <begin position="159"/>
        <end position="178"/>
    </location>
</feature>
<sequence length="178" mass="20367">MTESFCKLPRPLMAATQWVSLTTGEHLALSGQDKILWVWMKDRYDFFIAQRKDWFDNQDEIAKFTGCSVSTVKRFIGLLSKHGYMKKTQRRMHGCAHSNSYTIVQDLMLAPVVKAKPSPLPLVQQMQEERSEYAPIIFPVSVTYTKPVIVPPEPVSFHPSVQDYSDDEPQWGEVRSSG</sequence>
<dbReference type="EMBL" id="LT629777">
    <property type="protein sequence ID" value="SDT41328.1"/>
    <property type="molecule type" value="Genomic_DNA"/>
</dbReference>
<accession>A0A1H2A5R6</accession>
<name>A0A1H2A5R6_9PSED</name>
<dbReference type="Pfam" id="PF13730">
    <property type="entry name" value="HTH_36"/>
    <property type="match status" value="1"/>
</dbReference>
<dbReference type="AlphaFoldDB" id="A0A1H2A5R6"/>
<dbReference type="InterPro" id="IPR036388">
    <property type="entry name" value="WH-like_DNA-bd_sf"/>
</dbReference>